<comment type="caution">
    <text evidence="7">The sequence shown here is derived from an EMBL/GenBank/DDBJ whole genome shotgun (WGS) entry which is preliminary data.</text>
</comment>
<dbReference type="SUPFAM" id="SSF52540">
    <property type="entry name" value="P-loop containing nucleoside triphosphate hydrolases"/>
    <property type="match status" value="1"/>
</dbReference>
<dbReference type="InterPro" id="IPR000559">
    <property type="entry name" value="Formate_THF_ligase"/>
</dbReference>
<evidence type="ECO:0000256" key="6">
    <source>
        <dbReference type="HAMAP-Rule" id="MF_01543"/>
    </source>
</evidence>
<dbReference type="EC" id="6.3.4.3" evidence="6"/>
<dbReference type="PROSITE" id="PS00721">
    <property type="entry name" value="FTHFS_1"/>
    <property type="match status" value="1"/>
</dbReference>
<evidence type="ECO:0000256" key="4">
    <source>
        <dbReference type="ARBA" id="ARBA00022741"/>
    </source>
</evidence>
<evidence type="ECO:0000256" key="1">
    <source>
        <dbReference type="ARBA" id="ARBA00004777"/>
    </source>
</evidence>
<dbReference type="Gene3D" id="3.30.1510.10">
    <property type="entry name" value="Domain 2, N(10)-formyltetrahydrofolate synthetase"/>
    <property type="match status" value="1"/>
</dbReference>
<feature type="binding site" evidence="6">
    <location>
        <begin position="120"/>
        <end position="127"/>
    </location>
    <ligand>
        <name>ATP</name>
        <dbReference type="ChEBI" id="CHEBI:30616"/>
    </ligand>
</feature>
<dbReference type="CDD" id="cd00477">
    <property type="entry name" value="FTHFS"/>
    <property type="match status" value="1"/>
</dbReference>
<evidence type="ECO:0000313" key="8">
    <source>
        <dbReference type="Proteomes" id="UP001429745"/>
    </source>
</evidence>
<dbReference type="InterPro" id="IPR020628">
    <property type="entry name" value="Formate_THF_ligase_CS"/>
</dbReference>
<accession>A0ABX1KFB6</accession>
<evidence type="ECO:0000256" key="3">
    <source>
        <dbReference type="ARBA" id="ARBA00022598"/>
    </source>
</evidence>
<comment type="catalytic activity">
    <reaction evidence="6">
        <text>(6S)-5,6,7,8-tetrahydrofolate + formate + ATP = (6R)-10-formyltetrahydrofolate + ADP + phosphate</text>
        <dbReference type="Rhea" id="RHEA:20221"/>
        <dbReference type="ChEBI" id="CHEBI:15740"/>
        <dbReference type="ChEBI" id="CHEBI:30616"/>
        <dbReference type="ChEBI" id="CHEBI:43474"/>
        <dbReference type="ChEBI" id="CHEBI:57453"/>
        <dbReference type="ChEBI" id="CHEBI:195366"/>
        <dbReference type="ChEBI" id="CHEBI:456216"/>
        <dbReference type="EC" id="6.3.4.3"/>
    </reaction>
</comment>
<name>A0ABX1KFB6_9MICO</name>
<keyword evidence="5 6" id="KW-0067">ATP-binding</keyword>
<dbReference type="GO" id="GO:0004329">
    <property type="term" value="F:formate-tetrahydrofolate ligase activity"/>
    <property type="evidence" value="ECO:0007669"/>
    <property type="project" value="UniProtKB-EC"/>
</dbReference>
<dbReference type="HAMAP" id="MF_01543">
    <property type="entry name" value="FTHFS"/>
    <property type="match status" value="1"/>
</dbReference>
<dbReference type="Pfam" id="PF01268">
    <property type="entry name" value="FTHFS"/>
    <property type="match status" value="1"/>
</dbReference>
<evidence type="ECO:0000256" key="5">
    <source>
        <dbReference type="ARBA" id="ARBA00022840"/>
    </source>
</evidence>
<comment type="similarity">
    <text evidence="6">Belongs to the formate--tetrahydrofolate ligase family.</text>
</comment>
<evidence type="ECO:0000313" key="7">
    <source>
        <dbReference type="EMBL" id="NLP85045.1"/>
    </source>
</evidence>
<keyword evidence="2 6" id="KW-0554">One-carbon metabolism</keyword>
<reference evidence="7 8" key="1">
    <citation type="submission" date="2020-04" db="EMBL/GenBank/DDBJ databases">
        <title>CFH 90308 Microbacterium sp.</title>
        <authorList>
            <person name="Nie G."/>
            <person name="Ming H."/>
            <person name="Xia T."/>
        </authorList>
    </citation>
    <scope>NUCLEOTIDE SEQUENCE [LARGE SCALE GENOMIC DNA]</scope>
    <source>
        <strain evidence="7 8">CFH 90308</strain>
    </source>
</reference>
<dbReference type="EMBL" id="JABACI010000004">
    <property type="protein sequence ID" value="NLP85045.1"/>
    <property type="molecule type" value="Genomic_DNA"/>
</dbReference>
<dbReference type="Gene3D" id="3.10.410.10">
    <property type="entry name" value="Formyltetrahydrofolate synthetase, domain 3"/>
    <property type="match status" value="1"/>
</dbReference>
<protein>
    <recommendedName>
        <fullName evidence="6">Formate--tetrahydrofolate ligase</fullName>
        <ecNumber evidence="6">6.3.4.3</ecNumber>
    </recommendedName>
    <alternativeName>
        <fullName evidence="6">Formyltetrahydrofolate synthetase</fullName>
        <shortName evidence="6">FHS</shortName>
        <shortName evidence="6">FTHFS</shortName>
    </alternativeName>
</protein>
<dbReference type="NCBIfam" id="NF010030">
    <property type="entry name" value="PRK13505.1"/>
    <property type="match status" value="1"/>
</dbReference>
<dbReference type="InterPro" id="IPR027417">
    <property type="entry name" value="P-loop_NTPase"/>
</dbReference>
<organism evidence="7 8">
    <name type="scientific">Microbacterium salsuginis</name>
    <dbReference type="NCBI Taxonomy" id="2722803"/>
    <lineage>
        <taxon>Bacteria</taxon>
        <taxon>Bacillati</taxon>
        <taxon>Actinomycetota</taxon>
        <taxon>Actinomycetes</taxon>
        <taxon>Micrococcales</taxon>
        <taxon>Microbacteriaceae</taxon>
        <taxon>Microbacterium</taxon>
    </lineage>
</organism>
<keyword evidence="3 6" id="KW-0436">Ligase</keyword>
<sequence>MALIAPVCPAAPTRGGCRHRSCANRARVPPSVERAGRCLGWVAAGDGARKRGASVATSNIEIAQRAELWPITRIAEGLGIPEEALEPYGRHKAKVALSHLAALRDRPRGRLVLMTAISPTPAGEGKTTTTVGLGDALNRIGERAMICLREPALGPVFGMKGGAAGGGYAQVVPMEDINLHFTGDFAAIAVATNLLAALIDNHIHHGNALDIDVRRVTWRRVLDVNDRALRDTVIGLGGPGNGYPRESGFDIVVASEVMAIFCLASSLEDLKNRLGEIVVAYTRDRAPVRARDLHAHGAMAAILRDALAPNLVQTLEHTPAFVHGGPFANIAHGCNSFIATDSALRLADYVVTEAGFGADLGAEKFVDILCRSTGLRPDAAVIVATVRAVKYHGGVEVADLASEDVAAVTRGIVNLERHLTTVRETWGIPAVVAINHRAEDTDAEIAALVGAVEAAGARAVVAKHFADGGAGAEDLAREVVRLCAEPVERGLRFTYPDEAGLWQKMSAIATRVYGASGITASTAVRAQIRRLQEDGYGGYPVCVAKTQYSFSTDAKLRGAPTGHSVDIREVRLAAGARFIVMVCGDIMTMPGLPAIPAANTIDVTEDGRIVGLF</sequence>
<proteinExistence type="inferred from homology"/>
<keyword evidence="8" id="KW-1185">Reference proteome</keyword>
<keyword evidence="4 6" id="KW-0547">Nucleotide-binding</keyword>
<evidence type="ECO:0000256" key="2">
    <source>
        <dbReference type="ARBA" id="ARBA00022563"/>
    </source>
</evidence>
<dbReference type="Gene3D" id="3.40.50.300">
    <property type="entry name" value="P-loop containing nucleotide triphosphate hydrolases"/>
    <property type="match status" value="1"/>
</dbReference>
<dbReference type="Proteomes" id="UP001429745">
    <property type="component" value="Unassembled WGS sequence"/>
</dbReference>
<gene>
    <name evidence="6" type="primary">fhs</name>
    <name evidence="7" type="ORF">HF576_14425</name>
</gene>
<comment type="pathway">
    <text evidence="1 6">One-carbon metabolism; tetrahydrofolate interconversion.</text>
</comment>